<dbReference type="Pfam" id="PF01722">
    <property type="entry name" value="BolA"/>
    <property type="match status" value="1"/>
</dbReference>
<dbReference type="AlphaFoldDB" id="A0A2M9Y1D6"/>
<evidence type="ECO:0000313" key="4">
    <source>
        <dbReference type="Proteomes" id="UP000297891"/>
    </source>
</evidence>
<proteinExistence type="inferred from homology"/>
<sequence>MTIPEIQKKIEDGLPGSKVEILDPYRDGVHIKAVVTFSGFSGKGLIEQHRMVYATLKDELKEEIHALALETRSE</sequence>
<dbReference type="PANTHER" id="PTHR46229:SF2">
    <property type="entry name" value="BOLA-LIKE PROTEIN 1"/>
    <property type="match status" value="1"/>
</dbReference>
<protein>
    <submittedName>
        <fullName evidence="3">BolA/IbaG family iron-sulfur metabolism protein</fullName>
    </submittedName>
</protein>
<dbReference type="PIRSF" id="PIRSF003113">
    <property type="entry name" value="BolA"/>
    <property type="match status" value="1"/>
</dbReference>
<gene>
    <name evidence="3" type="ORF">EHQ30_17020</name>
</gene>
<name>A0A2M9Y1D6_9LEPT</name>
<comment type="similarity">
    <text evidence="1 2">Belongs to the BolA/IbaG family.</text>
</comment>
<evidence type="ECO:0000256" key="2">
    <source>
        <dbReference type="RuleBase" id="RU003860"/>
    </source>
</evidence>
<dbReference type="InterPro" id="IPR050961">
    <property type="entry name" value="BolA/IbaG_stress_morph_reg"/>
</dbReference>
<dbReference type="OrthoDB" id="9801469at2"/>
<dbReference type="InterPro" id="IPR002634">
    <property type="entry name" value="BolA"/>
</dbReference>
<comment type="caution">
    <text evidence="3">The sequence shown here is derived from an EMBL/GenBank/DDBJ whole genome shotgun (WGS) entry which is preliminary data.</text>
</comment>
<evidence type="ECO:0000313" key="3">
    <source>
        <dbReference type="EMBL" id="TGK91887.1"/>
    </source>
</evidence>
<dbReference type="PANTHER" id="PTHR46229">
    <property type="entry name" value="BOLA TRANSCRIPTION REGULATOR"/>
    <property type="match status" value="1"/>
</dbReference>
<dbReference type="InterPro" id="IPR036065">
    <property type="entry name" value="BolA-like_sf"/>
</dbReference>
<keyword evidence="4" id="KW-1185">Reference proteome</keyword>
<evidence type="ECO:0000256" key="1">
    <source>
        <dbReference type="ARBA" id="ARBA00005578"/>
    </source>
</evidence>
<dbReference type="EMBL" id="RQFP01000014">
    <property type="protein sequence ID" value="TGK91887.1"/>
    <property type="molecule type" value="Genomic_DNA"/>
</dbReference>
<dbReference type="SUPFAM" id="SSF82657">
    <property type="entry name" value="BolA-like"/>
    <property type="match status" value="1"/>
</dbReference>
<dbReference type="RefSeq" id="WP_100743087.1">
    <property type="nucleotide sequence ID" value="NZ_NPDQ01000004.1"/>
</dbReference>
<dbReference type="Gene3D" id="3.30.300.90">
    <property type="entry name" value="BolA-like"/>
    <property type="match status" value="1"/>
</dbReference>
<organism evidence="3 4">
    <name type="scientific">Leptospira brenneri</name>
    <dbReference type="NCBI Taxonomy" id="2023182"/>
    <lineage>
        <taxon>Bacteria</taxon>
        <taxon>Pseudomonadati</taxon>
        <taxon>Spirochaetota</taxon>
        <taxon>Spirochaetia</taxon>
        <taxon>Leptospirales</taxon>
        <taxon>Leptospiraceae</taxon>
        <taxon>Leptospira</taxon>
    </lineage>
</organism>
<reference evidence="3" key="1">
    <citation type="journal article" date="2019" name="PLoS Negl. Trop. Dis.">
        <title>Revisiting the worldwide diversity of Leptospira species in the environment.</title>
        <authorList>
            <person name="Vincent A.T."/>
            <person name="Schiettekatte O."/>
            <person name="Bourhy P."/>
            <person name="Veyrier F.J."/>
            <person name="Picardeau M."/>
        </authorList>
    </citation>
    <scope>NUCLEOTIDE SEQUENCE [LARGE SCALE GENOMIC DNA]</scope>
    <source>
        <strain evidence="3">201800277</strain>
    </source>
</reference>
<dbReference type="Proteomes" id="UP000297891">
    <property type="component" value="Unassembled WGS sequence"/>
</dbReference>
<accession>A0A2M9Y1D6</accession>